<evidence type="ECO:0000256" key="3">
    <source>
        <dbReference type="ARBA" id="ARBA00012780"/>
    </source>
</evidence>
<evidence type="ECO:0000256" key="7">
    <source>
        <dbReference type="ARBA" id="ARBA00023180"/>
    </source>
</evidence>
<evidence type="ECO:0000256" key="14">
    <source>
        <dbReference type="SAM" id="SignalP"/>
    </source>
</evidence>
<accession>A0A0A7CP89</accession>
<evidence type="ECO:0000256" key="1">
    <source>
        <dbReference type="ARBA" id="ARBA00000382"/>
    </source>
</evidence>
<dbReference type="SUPFAM" id="SSF51445">
    <property type="entry name" value="(Trans)glycosidases"/>
    <property type="match status" value="3"/>
</dbReference>
<evidence type="ECO:0000313" key="17">
    <source>
        <dbReference type="Proteomes" id="UP000243579"/>
    </source>
</evidence>
<comment type="catalytic activity">
    <reaction evidence="1">
        <text>Hydrolysis of (1-&gt;3)-beta-D-glucosidic linkages in (1-&gt;3)-beta-D-glucans.</text>
        <dbReference type="EC" id="3.2.1.39"/>
    </reaction>
</comment>
<dbReference type="GO" id="GO:0042973">
    <property type="term" value="F:glucan endo-1,3-beta-D-glucosidase activity"/>
    <property type="evidence" value="ECO:0007669"/>
    <property type="project" value="UniProtKB-EC"/>
</dbReference>
<evidence type="ECO:0000256" key="6">
    <source>
        <dbReference type="ARBA" id="ARBA00023136"/>
    </source>
</evidence>
<keyword evidence="9" id="KW-0961">Cell wall biogenesis/degradation</keyword>
<dbReference type="EMBL" id="JNBR01001490">
    <property type="protein sequence ID" value="OQR86716.1"/>
    <property type="molecule type" value="Genomic_DNA"/>
</dbReference>
<gene>
    <name evidence="16" type="ORF">ACHHYP_10299</name>
</gene>
<dbReference type="InterPro" id="IPR017853">
    <property type="entry name" value="GH"/>
</dbReference>
<evidence type="ECO:0000256" key="10">
    <source>
        <dbReference type="ARBA" id="ARBA00023326"/>
    </source>
</evidence>
<keyword evidence="4" id="KW-1003">Cell membrane</keyword>
<dbReference type="InterPro" id="IPR050732">
    <property type="entry name" value="Beta-glucan_modifiers"/>
</dbReference>
<dbReference type="AlphaFoldDB" id="A0A0A7CP89"/>
<keyword evidence="6" id="KW-0472">Membrane</keyword>
<evidence type="ECO:0000256" key="4">
    <source>
        <dbReference type="ARBA" id="ARBA00022475"/>
    </source>
</evidence>
<dbReference type="OrthoDB" id="77201at2759"/>
<dbReference type="GO" id="GO:0005886">
    <property type="term" value="C:plasma membrane"/>
    <property type="evidence" value="ECO:0007669"/>
    <property type="project" value="UniProtKB-SubCell"/>
</dbReference>
<keyword evidence="10" id="KW-0624">Polysaccharide degradation</keyword>
<organism evidence="15">
    <name type="scientific">Achlya hypogyna</name>
    <name type="common">Oomycete</name>
    <name type="synonym">Protoachlya hypogyna</name>
    <dbReference type="NCBI Taxonomy" id="1202772"/>
    <lineage>
        <taxon>Eukaryota</taxon>
        <taxon>Sar</taxon>
        <taxon>Stramenopiles</taxon>
        <taxon>Oomycota</taxon>
        <taxon>Saprolegniomycetes</taxon>
        <taxon>Saprolegniales</taxon>
        <taxon>Achlyaceae</taxon>
        <taxon>Achlya</taxon>
    </lineage>
</organism>
<keyword evidence="7" id="KW-0325">Glycoprotein</keyword>
<evidence type="ECO:0000256" key="12">
    <source>
        <dbReference type="ARBA" id="ARBA00042373"/>
    </source>
</evidence>
<evidence type="ECO:0000313" key="16">
    <source>
        <dbReference type="EMBL" id="OQR86716.1"/>
    </source>
</evidence>
<dbReference type="Proteomes" id="UP000243579">
    <property type="component" value="Unassembled WGS sequence"/>
</dbReference>
<keyword evidence="17" id="KW-1185">Reference proteome</keyword>
<dbReference type="Gene3D" id="3.20.20.80">
    <property type="entry name" value="Glycosidases"/>
    <property type="match status" value="2"/>
</dbReference>
<keyword evidence="8" id="KW-0119">Carbohydrate metabolism</keyword>
<sequence length="909" mass="98172">MWVFVPLAALVVAVASQLVIPGVVYSPEHRPGYPLAPEDVVDTTQIAMGIDADFALLAPYYQLVRTYQPTFHGVAITPIAAQHSLQLYLGIDVDGADYEAQTDAVISALLTHPSTVSAVILGSDSVLRSSTASLIQQVRALRARVRAETRVGSLKIGTAQRLTDWLDPELSANMSALEAAVDVIGVNFFPFTEPGFTLEDPIALIDENWPLLQAQYPSSKLTITETGYPTSTATQAATYFNAFASSSYAPLGFYYTFFDRQKSDPNGDVVEFGLFTADGVSKGILPDLSTYQNESGAFASVIPGACYSPFHLDSYPLNGVAHGSLYTGMNNDFALMKKYVAVVRTYYSNYMGIDIAPIAAANGLPLFLGVFMTDQKWYDAQVSAAINGAVNHPSTVQAILVGNENVVPNGPYSASFISGQISYIRSKVLEQSNGKVRVPLGTVQRINEWLNPAIRSEMLALAANSDIIGVNIYPFFDNSYNGANPTALLNAQWNKMLALYPAAKLRLTETGFATGGAPSPISPRVVPSLANAINYYNGLLNWQPVAGGGEAFWYTFFDLRADDRTQPYALETYFGFFTAAGQQKAPGYPALYEPFVYPAFTPAVTTRAPTPAPVTAKPTPAPVVSTVAPGAPRLLRGANYDPFHNPSYPKDLNALGAAITADLQVVRKYFKIVRTVYANFYNINIAPYLAQAQLDVYLGIYMTRESWYASQVNSAVTAVVQYGAHVRAVLVGNENLNMNEAFSATEILVQVAAVKKQIAAAAQRSVPIGTVQTAQTWLGNVAGLPALAAAIDIIGVTYQPFLDGPYDPNNPMAGLSRTWAQLKAKYPAAKLRLVDVSFPSAVVPSGYNKVASLELEQAFYTALVQWTATNCPTSESFWGPFFDMPALGRTGGFYTSARAPKSTLFPYLL</sequence>
<proteinExistence type="predicted"/>
<reference evidence="15 17" key="1">
    <citation type="journal article" date="2014" name="Genome Biol. Evol.">
        <title>The secreted proteins of Achlya hypogyna and Thraustotheca clavata identify the ancestral oomycete secretome and reveal gene acquisitions by horizontal gene transfer.</title>
        <authorList>
            <person name="Misner I."/>
            <person name="Blouin N."/>
            <person name="Leonard G."/>
            <person name="Richards T.A."/>
            <person name="Lane C.E."/>
        </authorList>
    </citation>
    <scope>NUCLEOTIDE SEQUENCE</scope>
    <source>
        <strain evidence="15 17">ATCC 48635</strain>
    </source>
</reference>
<dbReference type="GO" id="GO:0071555">
    <property type="term" value="P:cell wall organization"/>
    <property type="evidence" value="ECO:0007669"/>
    <property type="project" value="UniProtKB-KW"/>
</dbReference>
<name>A0A0A7CP89_ACHHY</name>
<feature type="chain" id="PRO_5002026007" description="glucan endo-1,3-beta-D-glucosidase" evidence="14">
    <location>
        <begin position="17"/>
        <end position="909"/>
    </location>
</feature>
<evidence type="ECO:0000256" key="5">
    <source>
        <dbReference type="ARBA" id="ARBA00022801"/>
    </source>
</evidence>
<feature type="signal peptide" evidence="14">
    <location>
        <begin position="1"/>
        <end position="16"/>
    </location>
</feature>
<dbReference type="PANTHER" id="PTHR16631:SF17">
    <property type="entry name" value="GLUCAN ENDO-1,3-BETA-GLUCOSIDASE BTGC"/>
    <property type="match status" value="1"/>
</dbReference>
<evidence type="ECO:0000256" key="13">
    <source>
        <dbReference type="ARBA" id="ARBA00043078"/>
    </source>
</evidence>
<dbReference type="EMBL" id="KM038793">
    <property type="protein sequence ID" value="AIG56254.1"/>
    <property type="molecule type" value="Genomic_DNA"/>
</dbReference>
<dbReference type="EC" id="3.2.1.39" evidence="3"/>
<dbReference type="PANTHER" id="PTHR16631">
    <property type="entry name" value="GLUCAN 1,3-BETA-GLUCOSIDASE"/>
    <property type="match status" value="1"/>
</dbReference>
<dbReference type="GO" id="GO:0000272">
    <property type="term" value="P:polysaccharide catabolic process"/>
    <property type="evidence" value="ECO:0007669"/>
    <property type="project" value="UniProtKB-KW"/>
</dbReference>
<keyword evidence="5" id="KW-0378">Hydrolase</keyword>
<protein>
    <recommendedName>
        <fullName evidence="3">glucan endo-1,3-beta-D-glucosidase</fullName>
        <ecNumber evidence="3">3.2.1.39</ecNumber>
    </recommendedName>
    <alternativeName>
        <fullName evidence="13">Endo-1,3-beta-glucanase btgC</fullName>
    </alternativeName>
    <alternativeName>
        <fullName evidence="12">Laminarinase btgC</fullName>
    </alternativeName>
</protein>
<evidence type="ECO:0000256" key="2">
    <source>
        <dbReference type="ARBA" id="ARBA00004236"/>
    </source>
</evidence>
<evidence type="ECO:0000256" key="8">
    <source>
        <dbReference type="ARBA" id="ARBA00023277"/>
    </source>
</evidence>
<comment type="function">
    <text evidence="11">Glucanases play a role in cell expansion during growth, in cell-cell fusion during mating, and in spore release during sporulation. This enzyme may be involved in beta-glucan degradation. Active on laminarin and lichenan.</text>
</comment>
<comment type="subcellular location">
    <subcellularLocation>
        <location evidence="2">Cell membrane</location>
    </subcellularLocation>
</comment>
<dbReference type="STRING" id="1202772.A0A0A7CP89"/>
<evidence type="ECO:0000256" key="9">
    <source>
        <dbReference type="ARBA" id="ARBA00023316"/>
    </source>
</evidence>
<keyword evidence="14" id="KW-0732">Signal</keyword>
<evidence type="ECO:0000313" key="15">
    <source>
        <dbReference type="EMBL" id="AIG56254.1"/>
    </source>
</evidence>
<evidence type="ECO:0000256" key="11">
    <source>
        <dbReference type="ARBA" id="ARBA00037649"/>
    </source>
</evidence>